<dbReference type="Gene3D" id="3.40.50.410">
    <property type="entry name" value="von Willebrand factor, type A domain"/>
    <property type="match status" value="1"/>
</dbReference>
<proteinExistence type="predicted"/>
<reference evidence="2 3" key="1">
    <citation type="journal article" date="2013" name="PLoS Genet.">
        <title>The genome and development-dependent transcriptomes of Pyronema confluens: a window into fungal evolution.</title>
        <authorList>
            <person name="Traeger S."/>
            <person name="Altegoer F."/>
            <person name="Freitag M."/>
            <person name="Gabaldon T."/>
            <person name="Kempken F."/>
            <person name="Kumar A."/>
            <person name="Marcet-Houben M."/>
            <person name="Poggeler S."/>
            <person name="Stajich J.E."/>
            <person name="Nowrousian M."/>
        </authorList>
    </citation>
    <scope>NUCLEOTIDE SEQUENCE [LARGE SCALE GENOMIC DNA]</scope>
    <source>
        <strain evidence="3">CBS 100304</strain>
        <tissue evidence="2">Vegetative mycelium</tissue>
    </source>
</reference>
<dbReference type="InterPro" id="IPR036465">
    <property type="entry name" value="vWFA_dom_sf"/>
</dbReference>
<name>U4LIV8_PYROM</name>
<organism evidence="2 3">
    <name type="scientific">Pyronema omphalodes (strain CBS 100304)</name>
    <name type="common">Pyronema confluens</name>
    <dbReference type="NCBI Taxonomy" id="1076935"/>
    <lineage>
        <taxon>Eukaryota</taxon>
        <taxon>Fungi</taxon>
        <taxon>Dikarya</taxon>
        <taxon>Ascomycota</taxon>
        <taxon>Pezizomycotina</taxon>
        <taxon>Pezizomycetes</taxon>
        <taxon>Pezizales</taxon>
        <taxon>Pyronemataceae</taxon>
        <taxon>Pyronema</taxon>
    </lineage>
</organism>
<dbReference type="AlphaFoldDB" id="U4LIV8"/>
<dbReference type="OrthoDB" id="2142040at2759"/>
<dbReference type="Proteomes" id="UP000018144">
    <property type="component" value="Unassembled WGS sequence"/>
</dbReference>
<dbReference type="SUPFAM" id="SSF53300">
    <property type="entry name" value="vWA-like"/>
    <property type="match status" value="1"/>
</dbReference>
<gene>
    <name evidence="2" type="ORF">PCON_10846</name>
</gene>
<dbReference type="STRING" id="1076935.U4LIV8"/>
<protein>
    <recommendedName>
        <fullName evidence="4">VWFA domain-containing protein</fullName>
    </recommendedName>
</protein>
<dbReference type="EMBL" id="HF935600">
    <property type="protein sequence ID" value="CCX31497.1"/>
    <property type="molecule type" value="Genomic_DNA"/>
</dbReference>
<sequence length="487" mass="54249">MPDPTVFEDPQMRGIHHQWLMTQVDRAAEKAAPGAKRVQYETKRSRRMISAKIAKKIEAPYCAPEDIGVFIRSPSSRVPPLVVESIAGGYESLIEEGYITNCNKKNPKWKDFRHLIVIIWSKKNGEILCEAQYHRYSRSKQKFSHGDKIFQPQQQGDKGMKLFTLHFKLLKKLAADTIEKLGERAAGEAEERPLTPPPTPRPRIQTPKTKEQFQTAMSNMITFLGLDAMIDEETMTAFAEKAAKNITATLSDLGLPETSTMALTKVNLFETIFYCDDSGSMAGSRYRMLKETISRLVPIATRLNERGVGLRFINSSTDSAHNHLTQQQVEQAIDNAPPSGGTPIGTVLERKIINPLIMEMANTPMRTPLLVSIITDGEPSGEDRSALKNAIIRCKNTLQNAGRLAAPGQAGNGAAGHSAVIFQIHYVGSDAADFIEELDRDIGHLIFCNLKKLDQVYSGDNHGERNQKLLEITEKAIDKAIEQARRK</sequence>
<feature type="compositionally biased region" description="Basic and acidic residues" evidence="1">
    <location>
        <begin position="184"/>
        <end position="193"/>
    </location>
</feature>
<accession>U4LIV8</accession>
<evidence type="ECO:0008006" key="4">
    <source>
        <dbReference type="Google" id="ProtNLM"/>
    </source>
</evidence>
<evidence type="ECO:0000313" key="2">
    <source>
        <dbReference type="EMBL" id="CCX31497.1"/>
    </source>
</evidence>
<evidence type="ECO:0000313" key="3">
    <source>
        <dbReference type="Proteomes" id="UP000018144"/>
    </source>
</evidence>
<dbReference type="PANTHER" id="PTHR34706">
    <property type="entry name" value="SLR1338 PROTEIN"/>
    <property type="match status" value="1"/>
</dbReference>
<dbReference type="PANTHER" id="PTHR34706:SF3">
    <property type="entry name" value="ANKYRIN REPEAT PROTEIN (AFU_ORTHOLOGUE AFUA_7G06200)"/>
    <property type="match status" value="1"/>
</dbReference>
<evidence type="ECO:0000256" key="1">
    <source>
        <dbReference type="SAM" id="MobiDB-lite"/>
    </source>
</evidence>
<feature type="region of interest" description="Disordered" evidence="1">
    <location>
        <begin position="184"/>
        <end position="207"/>
    </location>
</feature>
<dbReference type="eggNOG" id="ENOG502SQ95">
    <property type="taxonomic scope" value="Eukaryota"/>
</dbReference>
<keyword evidence="3" id="KW-1185">Reference proteome</keyword>